<dbReference type="Proteomes" id="UP000712281">
    <property type="component" value="Unassembled WGS sequence"/>
</dbReference>
<feature type="compositionally biased region" description="Polar residues" evidence="1">
    <location>
        <begin position="114"/>
        <end position="133"/>
    </location>
</feature>
<feature type="compositionally biased region" description="Polar residues" evidence="1">
    <location>
        <begin position="165"/>
        <end position="181"/>
    </location>
</feature>
<comment type="caution">
    <text evidence="2">The sequence shown here is derived from an EMBL/GenBank/DDBJ whole genome shotgun (WGS) entry which is preliminary data.</text>
</comment>
<dbReference type="AlphaFoldDB" id="A0A8S9JBC4"/>
<accession>A0A8S9JBC4</accession>
<gene>
    <name evidence="2" type="ORF">F2Q68_00001952</name>
</gene>
<sequence>MINHSRINGSAQRSEWRPVSQGTRDAIPARSIHSQGTHTPSPRPQREEMSRQVSNSGSRKQSGERSIPSHERRSVLERLSQPGERITLLQDGAPNSASGRLQDVNLHHQEETLPFQSGGSNRASGSKLPSGQDQETHGGITDRSPIRTLSEDRVHVSLRLGPLLNTETTTQNDSPQLVNDQDTGKGKKSKTSVTKKRRVTKTQNSPRRRLGSK</sequence>
<proteinExistence type="predicted"/>
<reference evidence="2" key="1">
    <citation type="submission" date="2019-12" db="EMBL/GenBank/DDBJ databases">
        <title>Genome sequencing and annotation of Brassica cretica.</title>
        <authorList>
            <person name="Studholme D.J."/>
            <person name="Sarris P.F."/>
        </authorList>
    </citation>
    <scope>NUCLEOTIDE SEQUENCE</scope>
    <source>
        <strain evidence="2">PFS-001/15</strain>
        <tissue evidence="2">Leaf</tissue>
    </source>
</reference>
<feature type="compositionally biased region" description="Basic and acidic residues" evidence="1">
    <location>
        <begin position="61"/>
        <end position="76"/>
    </location>
</feature>
<dbReference type="EMBL" id="QGKW02001660">
    <property type="protein sequence ID" value="KAF2579511.1"/>
    <property type="molecule type" value="Genomic_DNA"/>
</dbReference>
<feature type="region of interest" description="Disordered" evidence="1">
    <location>
        <begin position="1"/>
        <end position="213"/>
    </location>
</feature>
<protein>
    <submittedName>
        <fullName evidence="2">Uncharacterized protein</fullName>
    </submittedName>
</protein>
<feature type="compositionally biased region" description="Polar residues" evidence="1">
    <location>
        <begin position="51"/>
        <end position="60"/>
    </location>
</feature>
<feature type="compositionally biased region" description="Basic residues" evidence="1">
    <location>
        <begin position="186"/>
        <end position="213"/>
    </location>
</feature>
<evidence type="ECO:0000313" key="3">
    <source>
        <dbReference type="Proteomes" id="UP000712281"/>
    </source>
</evidence>
<organism evidence="2 3">
    <name type="scientific">Brassica cretica</name>
    <name type="common">Mustard</name>
    <dbReference type="NCBI Taxonomy" id="69181"/>
    <lineage>
        <taxon>Eukaryota</taxon>
        <taxon>Viridiplantae</taxon>
        <taxon>Streptophyta</taxon>
        <taxon>Embryophyta</taxon>
        <taxon>Tracheophyta</taxon>
        <taxon>Spermatophyta</taxon>
        <taxon>Magnoliopsida</taxon>
        <taxon>eudicotyledons</taxon>
        <taxon>Gunneridae</taxon>
        <taxon>Pentapetalae</taxon>
        <taxon>rosids</taxon>
        <taxon>malvids</taxon>
        <taxon>Brassicales</taxon>
        <taxon>Brassicaceae</taxon>
        <taxon>Brassiceae</taxon>
        <taxon>Brassica</taxon>
    </lineage>
</organism>
<evidence type="ECO:0000256" key="1">
    <source>
        <dbReference type="SAM" id="MobiDB-lite"/>
    </source>
</evidence>
<evidence type="ECO:0000313" key="2">
    <source>
        <dbReference type="EMBL" id="KAF2579511.1"/>
    </source>
</evidence>
<feature type="compositionally biased region" description="Polar residues" evidence="1">
    <location>
        <begin position="1"/>
        <end position="13"/>
    </location>
</feature>
<name>A0A8S9JBC4_BRACR</name>